<evidence type="ECO:0000256" key="4">
    <source>
        <dbReference type="SAM" id="SignalP"/>
    </source>
</evidence>
<sequence length="1455" mass="162206">MNVFAVFAAVFGVVDAELQLVQVLFRHGDRAPSFTYPKDEHHSAIDFPRGFSQLTAQGYEQAQELGEYLRYRYMQRNSFVDRFDRKEVVMRSSDKDRCIETAMGVASKLFPGELVPVHTYSNHYEDLLLKPNSVKCPKAEKMVGKDRLEMRKSMNREYSTLFEFLSEKTGWEVDASNIEDVFNVIYRKHANGIPQPSWVFAPYGENRTVFDEVVELKRQSRLEAFNSDEKARLRTGFLLGQMDREIREKVAGVSRRKLMLFASHDATVTSLLYSLGVSNNQLPPYAAAVFLELHEIKGIHTVKVLYRNVTSQEPHELELPPCRGSAHCPLALFQHFAADRIFASRSEFEAACDSVEASEDVVLDSEDVIHDVILGDVSRIVHSYVLPPIVVAQATALIYFYLRKGLGDEMLTLIFSASSVFPQISSVLSLHYCPQLFLPPRECFLSIGKKRQGGQDWAVENVRVHRSAAATSTAARLGSRKFTGLAGVPCRASFRVATAFLGNATAAALVRQKYEGAVSDATGHVLLGSNASKAKRHEAPRQMDRKCRAAAGSPSLADIGCPVPGRCNSLSARPQTLGGRTFPAVLNVYNAVGQAPSTLNPISMRKMLSRQVFEMPSSLTAWKNRLLGRKTPEPSHAVTVTLPNDPMIDAEEPPPPPKRNVRFDESRNTLQQNYVVPAEPSPPEWHNQYGEARVIGSVRPTGTINIVPSTSSRPVADQRAGEWQYADDVRVTVAPLAANEIDDEPRDAPRSRFAPPSRAGTVLQSLREQKDHLDYSERRRQVSSTLPANSTPTSFRPPAYGTINRQQSETPTRARENGFNDDYYSSIATRHLDDMNVIFLQANDEVKRTILPPVIHSLEQIKMAFVRAFPNITRHYIEQPHVKIYIQEQSKGALFYELEDLGDIKNKSVLRLRENTRVQSPIRPYFDHPDYHSETENDDGRRFVSLGRPASAMAAPADFGPPKRQKAFDPYSDPYSSDTSSHDSRSVTRSGSATPVIDRESRVRMETMERQLAGLSSLVHSALVSKGMSQSTQKDMADLRREILALHPEAMREVSEEPPSSLPESVSSHTAMQLGSIRNKVQLANTDLKQLKRTAQANAQAANSLIREAGEKIEKIISDRMSYGGATAVGPQSATFGRRENRLEEASEQPRIEHAARLASLINELTSFEQNVENVRGSVLTNNKKLRMSEVEQLTEKLTEIGRLAAALKTDFPPIQQNIEKRIKEDMERVVREEKFIRDQTAAVDQSLRRCKALANIMVTMKKLAMVQDPSIQRARKDAPSPAPSSPSLPPHPSQAIQYPAAQVHGPSPLAASQPPPPPPPPPPAQEREIAAPFTPTLPRNAAPILPPIPDDTPRTPADALDGVLQEVGQPGQPPRPPSRFSVQDVRQKFTKPPELPEQIKSLIEDVARRASPAPDQSAVADRRQDLEERQERLAEKQRQLRSQFQQLQQLAPLP</sequence>
<dbReference type="PROSITE" id="PS00778">
    <property type="entry name" value="HIS_ACID_PHOSPHAT_2"/>
    <property type="match status" value="1"/>
</dbReference>
<dbReference type="EMBL" id="CAJGYM010000015">
    <property type="protein sequence ID" value="CAD6190421.1"/>
    <property type="molecule type" value="Genomic_DNA"/>
</dbReference>
<feature type="compositionally biased region" description="Low complexity" evidence="3">
    <location>
        <begin position="1441"/>
        <end position="1455"/>
    </location>
</feature>
<feature type="compositionally biased region" description="Polar residues" evidence="3">
    <location>
        <begin position="782"/>
        <end position="794"/>
    </location>
</feature>
<evidence type="ECO:0000256" key="2">
    <source>
        <dbReference type="SAM" id="Coils"/>
    </source>
</evidence>
<dbReference type="InterPro" id="IPR051825">
    <property type="entry name" value="SRCIN1"/>
</dbReference>
<feature type="compositionally biased region" description="Pro residues" evidence="3">
    <location>
        <begin position="1281"/>
        <end position="1293"/>
    </location>
</feature>
<keyword evidence="1 2" id="KW-0175">Coiled coil</keyword>
<dbReference type="SUPFAM" id="SSF53254">
    <property type="entry name" value="Phosphoglycerate mutase-like"/>
    <property type="match status" value="1"/>
</dbReference>
<keyword evidence="7" id="KW-1185">Reference proteome</keyword>
<feature type="region of interest" description="Disordered" evidence="3">
    <location>
        <begin position="1271"/>
        <end position="1455"/>
    </location>
</feature>
<dbReference type="InterPro" id="IPR029033">
    <property type="entry name" value="His_PPase_superfam"/>
</dbReference>
<dbReference type="Pfam" id="PF00328">
    <property type="entry name" value="His_Phos_2"/>
    <property type="match status" value="1"/>
</dbReference>
<feature type="coiled-coil region" evidence="2">
    <location>
        <begin position="1074"/>
        <end position="1108"/>
    </location>
</feature>
<reference evidence="6" key="1">
    <citation type="submission" date="2020-10" db="EMBL/GenBank/DDBJ databases">
        <authorList>
            <person name="Kikuchi T."/>
        </authorList>
    </citation>
    <scope>NUCLEOTIDE SEQUENCE</scope>
    <source>
        <strain evidence="6">NKZ352</strain>
    </source>
</reference>
<feature type="compositionally biased region" description="Basic and acidic residues" evidence="3">
    <location>
        <begin position="767"/>
        <end position="780"/>
    </location>
</feature>
<feature type="region of interest" description="Disordered" evidence="3">
    <location>
        <begin position="635"/>
        <end position="657"/>
    </location>
</feature>
<evidence type="ECO:0000313" key="6">
    <source>
        <dbReference type="EMBL" id="CAD6190421.1"/>
    </source>
</evidence>
<name>A0A8S1H4V7_9PELO</name>
<feature type="signal peptide" evidence="4">
    <location>
        <begin position="1"/>
        <end position="16"/>
    </location>
</feature>
<keyword evidence="4" id="KW-0732">Signal</keyword>
<dbReference type="Gene3D" id="3.40.50.1240">
    <property type="entry name" value="Phosphoglycerate mutase-like"/>
    <property type="match status" value="1"/>
</dbReference>
<gene>
    <name evidence="6" type="ORF">CAUJ_LOCUS6340</name>
</gene>
<dbReference type="Pfam" id="PF03915">
    <property type="entry name" value="AIP3"/>
    <property type="match status" value="1"/>
</dbReference>
<dbReference type="Gene3D" id="1.20.58.1540">
    <property type="entry name" value="Actin interacting protein 3, C-terminal domain"/>
    <property type="match status" value="1"/>
</dbReference>
<dbReference type="CDD" id="cd07061">
    <property type="entry name" value="HP_HAP_like"/>
    <property type="match status" value="1"/>
</dbReference>
<dbReference type="InterPro" id="IPR000560">
    <property type="entry name" value="His_Pase_clade-2"/>
</dbReference>
<evidence type="ECO:0000256" key="3">
    <source>
        <dbReference type="SAM" id="MobiDB-lite"/>
    </source>
</evidence>
<dbReference type="PROSITE" id="PS00616">
    <property type="entry name" value="HIS_ACID_PHOSPHAT_1"/>
    <property type="match status" value="1"/>
</dbReference>
<feature type="region of interest" description="Disordered" evidence="3">
    <location>
        <begin position="739"/>
        <end position="818"/>
    </location>
</feature>
<organism evidence="6 7">
    <name type="scientific">Caenorhabditis auriculariae</name>
    <dbReference type="NCBI Taxonomy" id="2777116"/>
    <lineage>
        <taxon>Eukaryota</taxon>
        <taxon>Metazoa</taxon>
        <taxon>Ecdysozoa</taxon>
        <taxon>Nematoda</taxon>
        <taxon>Chromadorea</taxon>
        <taxon>Rhabditida</taxon>
        <taxon>Rhabditina</taxon>
        <taxon>Rhabditomorpha</taxon>
        <taxon>Rhabditoidea</taxon>
        <taxon>Rhabditidae</taxon>
        <taxon>Peloderinae</taxon>
        <taxon>Caenorhabditis</taxon>
    </lineage>
</organism>
<evidence type="ECO:0000259" key="5">
    <source>
        <dbReference type="Pfam" id="PF03915"/>
    </source>
</evidence>
<feature type="compositionally biased region" description="Low complexity" evidence="3">
    <location>
        <begin position="969"/>
        <end position="979"/>
    </location>
</feature>
<evidence type="ECO:0000256" key="1">
    <source>
        <dbReference type="ARBA" id="ARBA00023054"/>
    </source>
</evidence>
<dbReference type="GO" id="GO:0005737">
    <property type="term" value="C:cytoplasm"/>
    <property type="evidence" value="ECO:0007669"/>
    <property type="project" value="TreeGrafter"/>
</dbReference>
<accession>A0A8S1H4V7</accession>
<dbReference type="PANTHER" id="PTHR22741">
    <property type="entry name" value="P140CAP/SNIP-RELATED"/>
    <property type="match status" value="1"/>
</dbReference>
<comment type="caution">
    <text evidence="6">The sequence shown here is derived from an EMBL/GenBank/DDBJ whole genome shotgun (WGS) entry which is preliminary data.</text>
</comment>
<feature type="compositionally biased region" description="Basic and acidic residues" evidence="3">
    <location>
        <begin position="925"/>
        <end position="942"/>
    </location>
</feature>
<dbReference type="GO" id="GO:0016791">
    <property type="term" value="F:phosphatase activity"/>
    <property type="evidence" value="ECO:0007669"/>
    <property type="project" value="UniProtKB-ARBA"/>
</dbReference>
<dbReference type="InterPro" id="IPR022782">
    <property type="entry name" value="AIP3-like_C"/>
</dbReference>
<dbReference type="Proteomes" id="UP000835052">
    <property type="component" value="Unassembled WGS sequence"/>
</dbReference>
<evidence type="ECO:0000313" key="7">
    <source>
        <dbReference type="Proteomes" id="UP000835052"/>
    </source>
</evidence>
<dbReference type="PANTHER" id="PTHR22741:SF10">
    <property type="entry name" value="COILED-COIL DOMAIN-CONTAINING PROTEIN CG32809"/>
    <property type="match status" value="1"/>
</dbReference>
<dbReference type="InterPro" id="IPR033379">
    <property type="entry name" value="Acid_Pase_AS"/>
</dbReference>
<feature type="compositionally biased region" description="Basic and acidic residues" evidence="3">
    <location>
        <begin position="1421"/>
        <end position="1439"/>
    </location>
</feature>
<feature type="domain" description="Actin interacting protein 3-like C-terminal" evidence="5">
    <location>
        <begin position="839"/>
        <end position="1243"/>
    </location>
</feature>
<protein>
    <recommendedName>
        <fullName evidence="5">Actin interacting protein 3-like C-terminal domain-containing protein</fullName>
    </recommendedName>
</protein>
<proteinExistence type="predicted"/>
<feature type="region of interest" description="Disordered" evidence="3">
    <location>
        <begin position="921"/>
        <end position="1002"/>
    </location>
</feature>
<feature type="compositionally biased region" description="Pro residues" evidence="3">
    <location>
        <begin position="1314"/>
        <end position="1325"/>
    </location>
</feature>
<feature type="chain" id="PRO_5035728451" description="Actin interacting protein 3-like C-terminal domain-containing protein" evidence="4">
    <location>
        <begin position="17"/>
        <end position="1455"/>
    </location>
</feature>
<dbReference type="OrthoDB" id="6022652at2759"/>